<proteinExistence type="predicted"/>
<dbReference type="InterPro" id="IPR001387">
    <property type="entry name" value="Cro/C1-type_HTH"/>
</dbReference>
<dbReference type="InterPro" id="IPR010982">
    <property type="entry name" value="Lambda_DNA-bd_dom_sf"/>
</dbReference>
<dbReference type="PROSITE" id="PS50943">
    <property type="entry name" value="HTH_CROC1"/>
    <property type="match status" value="1"/>
</dbReference>
<sequence length="64" mass="7283">MKSLYETIREFGDTQSGLARMLGITESTLSWKINGKAEFKQSEIKAIADRYDLTGEEIKSMFFA</sequence>
<feature type="domain" description="HTH cro/C1-type" evidence="1">
    <location>
        <begin position="14"/>
        <end position="58"/>
    </location>
</feature>
<dbReference type="SMART" id="SM00530">
    <property type="entry name" value="HTH_XRE"/>
    <property type="match status" value="1"/>
</dbReference>
<dbReference type="EMBL" id="BK015193">
    <property type="protein sequence ID" value="DAD95476.1"/>
    <property type="molecule type" value="Genomic_DNA"/>
</dbReference>
<dbReference type="Pfam" id="PF05339">
    <property type="entry name" value="DUF739"/>
    <property type="match status" value="1"/>
</dbReference>
<evidence type="ECO:0000259" key="1">
    <source>
        <dbReference type="PROSITE" id="PS50943"/>
    </source>
</evidence>
<organism evidence="2">
    <name type="scientific">Siphoviridae sp. ctFbs2</name>
    <dbReference type="NCBI Taxonomy" id="2826213"/>
    <lineage>
        <taxon>Viruses</taxon>
        <taxon>Duplodnaviria</taxon>
        <taxon>Heunggongvirae</taxon>
        <taxon>Uroviricota</taxon>
        <taxon>Caudoviricetes</taxon>
    </lineage>
</organism>
<evidence type="ECO:0000313" key="2">
    <source>
        <dbReference type="EMBL" id="DAD95476.1"/>
    </source>
</evidence>
<dbReference type="CDD" id="cd00093">
    <property type="entry name" value="HTH_XRE"/>
    <property type="match status" value="1"/>
</dbReference>
<accession>A0A8S5NM90</accession>
<dbReference type="InterPro" id="IPR008003">
    <property type="entry name" value="DUF739"/>
</dbReference>
<reference evidence="2" key="1">
    <citation type="journal article" date="2021" name="Proc. Natl. Acad. Sci. U.S.A.">
        <title>A Catalog of Tens of Thousands of Viruses from Human Metagenomes Reveals Hidden Associations with Chronic Diseases.</title>
        <authorList>
            <person name="Tisza M.J."/>
            <person name="Buck C.B."/>
        </authorList>
    </citation>
    <scope>NUCLEOTIDE SEQUENCE</scope>
    <source>
        <strain evidence="2">CtFbs2</strain>
    </source>
</reference>
<dbReference type="GO" id="GO:0003677">
    <property type="term" value="F:DNA binding"/>
    <property type="evidence" value="ECO:0007669"/>
    <property type="project" value="InterPro"/>
</dbReference>
<name>A0A8S5NM90_9CAUD</name>
<dbReference type="SUPFAM" id="SSF47413">
    <property type="entry name" value="lambda repressor-like DNA-binding domains"/>
    <property type="match status" value="1"/>
</dbReference>
<dbReference type="Gene3D" id="1.10.260.40">
    <property type="entry name" value="lambda repressor-like DNA-binding domains"/>
    <property type="match status" value="1"/>
</dbReference>
<protein>
    <submittedName>
        <fullName evidence="2">Helix-turn-helix domain protein</fullName>
    </submittedName>
</protein>